<proteinExistence type="predicted"/>
<dbReference type="CDD" id="cd00096">
    <property type="entry name" value="Ig"/>
    <property type="match status" value="3"/>
</dbReference>
<keyword evidence="3" id="KW-1185">Reference proteome</keyword>
<dbReference type="PANTHER" id="PTHR46013:SF4">
    <property type="entry name" value="B-CELL RECEPTOR CD22-RELATED"/>
    <property type="match status" value="1"/>
</dbReference>
<dbReference type="PANTHER" id="PTHR46013">
    <property type="entry name" value="VASCULAR CELL ADHESION MOLECULE 1"/>
    <property type="match status" value="1"/>
</dbReference>
<dbReference type="InterPro" id="IPR007110">
    <property type="entry name" value="Ig-like_dom"/>
</dbReference>
<dbReference type="InterPro" id="IPR003599">
    <property type="entry name" value="Ig_sub"/>
</dbReference>
<protein>
    <recommendedName>
        <fullName evidence="1">Ig-like domain-containing protein</fullName>
    </recommendedName>
</protein>
<reference evidence="2" key="1">
    <citation type="submission" date="2023-06" db="EMBL/GenBank/DDBJ databases">
        <title>Male Hemibagrus guttatus genome.</title>
        <authorList>
            <person name="Bian C."/>
        </authorList>
    </citation>
    <scope>NUCLEOTIDE SEQUENCE</scope>
    <source>
        <strain evidence="2">Male_cb2023</strain>
        <tissue evidence="2">Muscle</tissue>
    </source>
</reference>
<dbReference type="Proteomes" id="UP001274896">
    <property type="component" value="Unassembled WGS sequence"/>
</dbReference>
<sequence length="355" mass="38175">PPNGVSVSISPSGEIVEGRSVTLTCSSDANPPVQSYTWYKGSSHMSTGHTYRINSIRSEDSGDYTCRAENKHGHQLSAAVSLNVLYPPKSVSVSISSSGEIVEGSSVTLTCSSDANPPVQSYTWYKGSSHMSTEHTYRINSIRSEDSGDYTCRAENKHGYQLSAAAFLNVLYPPKNVLASISSSGEILEGRSVTLTCSSDANPPVQNYTWYKGSSHMSTGHTYRINSIRSEDSGDYTCRAENKHGYQLSATAFLNVLYPPKNVLASISSSGEIVEGSSVTLTCSSDANPPVQSYTWYNEMNERSPVGSGQSYSFTLSSSSSGEFYCVAQNKYGSQRAPAVPLTLNSITGIITNNP</sequence>
<dbReference type="AlphaFoldDB" id="A0AAE0UN54"/>
<evidence type="ECO:0000313" key="3">
    <source>
        <dbReference type="Proteomes" id="UP001274896"/>
    </source>
</evidence>
<accession>A0AAE0UN54</accession>
<dbReference type="Gene3D" id="2.60.40.10">
    <property type="entry name" value="Immunoglobulins"/>
    <property type="match status" value="4"/>
</dbReference>
<feature type="domain" description="Ig-like" evidence="1">
    <location>
        <begin position="88"/>
        <end position="163"/>
    </location>
</feature>
<dbReference type="EMBL" id="JAUCMX010000025">
    <property type="protein sequence ID" value="KAK3510767.1"/>
    <property type="molecule type" value="Genomic_DNA"/>
</dbReference>
<feature type="non-terminal residue" evidence="2">
    <location>
        <position position="1"/>
    </location>
</feature>
<organism evidence="2 3">
    <name type="scientific">Hemibagrus guttatus</name>
    <dbReference type="NCBI Taxonomy" id="175788"/>
    <lineage>
        <taxon>Eukaryota</taxon>
        <taxon>Metazoa</taxon>
        <taxon>Chordata</taxon>
        <taxon>Craniata</taxon>
        <taxon>Vertebrata</taxon>
        <taxon>Euteleostomi</taxon>
        <taxon>Actinopterygii</taxon>
        <taxon>Neopterygii</taxon>
        <taxon>Teleostei</taxon>
        <taxon>Ostariophysi</taxon>
        <taxon>Siluriformes</taxon>
        <taxon>Bagridae</taxon>
        <taxon>Hemibagrus</taxon>
    </lineage>
</organism>
<evidence type="ECO:0000313" key="2">
    <source>
        <dbReference type="EMBL" id="KAK3510767.1"/>
    </source>
</evidence>
<dbReference type="InterPro" id="IPR003598">
    <property type="entry name" value="Ig_sub2"/>
</dbReference>
<feature type="domain" description="Ig-like" evidence="1">
    <location>
        <begin position="2"/>
        <end position="81"/>
    </location>
</feature>
<name>A0AAE0UN54_9TELE</name>
<dbReference type="PROSITE" id="PS50835">
    <property type="entry name" value="IG_LIKE"/>
    <property type="match status" value="4"/>
</dbReference>
<dbReference type="SMART" id="SM00409">
    <property type="entry name" value="IG"/>
    <property type="match status" value="4"/>
</dbReference>
<dbReference type="SMART" id="SM00408">
    <property type="entry name" value="IGc2"/>
    <property type="match status" value="4"/>
</dbReference>
<dbReference type="SUPFAM" id="SSF48726">
    <property type="entry name" value="Immunoglobulin"/>
    <property type="match status" value="4"/>
</dbReference>
<feature type="domain" description="Ig-like" evidence="1">
    <location>
        <begin position="260"/>
        <end position="345"/>
    </location>
</feature>
<dbReference type="InterPro" id="IPR036179">
    <property type="entry name" value="Ig-like_dom_sf"/>
</dbReference>
<comment type="caution">
    <text evidence="2">The sequence shown here is derived from an EMBL/GenBank/DDBJ whole genome shotgun (WGS) entry which is preliminary data.</text>
</comment>
<evidence type="ECO:0000259" key="1">
    <source>
        <dbReference type="PROSITE" id="PS50835"/>
    </source>
</evidence>
<dbReference type="InterPro" id="IPR013783">
    <property type="entry name" value="Ig-like_fold"/>
</dbReference>
<feature type="domain" description="Ig-like" evidence="1">
    <location>
        <begin position="174"/>
        <end position="249"/>
    </location>
</feature>
<dbReference type="Pfam" id="PF13895">
    <property type="entry name" value="Ig_2"/>
    <property type="match status" value="4"/>
</dbReference>
<gene>
    <name evidence="2" type="ORF">QTP70_022476</name>
</gene>